<accession>A0ACD5HK76</accession>
<proteinExistence type="predicted"/>
<evidence type="ECO:0000313" key="2">
    <source>
        <dbReference type="Proteomes" id="UP000271650"/>
    </source>
</evidence>
<keyword evidence="2" id="KW-1185">Reference proteome</keyword>
<reference evidence="1 2" key="1">
    <citation type="journal article" date="2019" name="Int. J. Syst. Evol. Microbiol.">
        <title>Acidithiobacillus sulfuriphilus sp. nov.: an extremely acidophilic sulfur-oxidizing chemolithotroph isolated from a neutral pH environment.</title>
        <authorList>
            <person name="Falagan C."/>
            <person name="Moya-Beltran A."/>
            <person name="Castro M."/>
            <person name="Quatrini R."/>
            <person name="Johnson D.B."/>
        </authorList>
    </citation>
    <scope>NUCLEOTIDE SEQUENCE [LARGE SCALE GENOMIC DNA]</scope>
    <source>
        <strain evidence="1 2">CJ-2</strain>
    </source>
</reference>
<sequence>MAKDDRDNWWVFKVPKISIWWLVWAAMLGGYIYYQYGYVKNSGHSEHKQYAPYNHDKTNPLKNGGSVSQLPQLAKTIGDKSSDDILRRSEASKGTK</sequence>
<gene>
    <name evidence="1" type="ORF">EC580_007560</name>
</gene>
<name>A0ACD5HK76_9PROT</name>
<protein>
    <submittedName>
        <fullName evidence="1">Uncharacterized protein</fullName>
    </submittedName>
</protein>
<dbReference type="EMBL" id="CP127527">
    <property type="protein sequence ID" value="XRI75835.1"/>
    <property type="molecule type" value="Genomic_DNA"/>
</dbReference>
<evidence type="ECO:0000313" key="1">
    <source>
        <dbReference type="EMBL" id="XRI75835.1"/>
    </source>
</evidence>
<organism evidence="1 2">
    <name type="scientific">Acidithiobacillus sulfuriphilus</name>
    <dbReference type="NCBI Taxonomy" id="1867749"/>
    <lineage>
        <taxon>Bacteria</taxon>
        <taxon>Pseudomonadati</taxon>
        <taxon>Pseudomonadota</taxon>
        <taxon>Acidithiobacillia</taxon>
        <taxon>Acidithiobacillales</taxon>
        <taxon>Acidithiobacillaceae</taxon>
        <taxon>Acidithiobacillus</taxon>
    </lineage>
</organism>
<dbReference type="Proteomes" id="UP000271650">
    <property type="component" value="Chromosome"/>
</dbReference>